<proteinExistence type="predicted"/>
<protein>
    <recommendedName>
        <fullName evidence="3">START domain-containing protein</fullName>
    </recommendedName>
</protein>
<evidence type="ECO:0008006" key="3">
    <source>
        <dbReference type="Google" id="ProtNLM"/>
    </source>
</evidence>
<sequence>MNVKPCKTYKTWYEHFIVLEKADITNPRYEWKRIADEAEVEIFRGSDPYRPTSATLFCSTVDIAGTIDEVANFYTTRTRDETKEMIDRTELALLDAADLYTIHESQDLDIRVQWFLEKTPFDVVGKKRDCVFLKTRMALADKRGFAA</sequence>
<gene>
    <name evidence="1" type="ORF">Ae201684_012220</name>
</gene>
<name>A0A6G0WS16_9STRA</name>
<evidence type="ECO:0000313" key="2">
    <source>
        <dbReference type="Proteomes" id="UP000481153"/>
    </source>
</evidence>
<dbReference type="AlphaFoldDB" id="A0A6G0WS16"/>
<comment type="caution">
    <text evidence="1">The sequence shown here is derived from an EMBL/GenBank/DDBJ whole genome shotgun (WGS) entry which is preliminary data.</text>
</comment>
<organism evidence="1 2">
    <name type="scientific">Aphanomyces euteiches</name>
    <dbReference type="NCBI Taxonomy" id="100861"/>
    <lineage>
        <taxon>Eukaryota</taxon>
        <taxon>Sar</taxon>
        <taxon>Stramenopiles</taxon>
        <taxon>Oomycota</taxon>
        <taxon>Saprolegniomycetes</taxon>
        <taxon>Saprolegniales</taxon>
        <taxon>Verrucalvaceae</taxon>
        <taxon>Aphanomyces</taxon>
    </lineage>
</organism>
<evidence type="ECO:0000313" key="1">
    <source>
        <dbReference type="EMBL" id="KAF0730217.1"/>
    </source>
</evidence>
<dbReference type="VEuPathDB" id="FungiDB:AeMF1_002414"/>
<reference evidence="1 2" key="1">
    <citation type="submission" date="2019-07" db="EMBL/GenBank/DDBJ databases">
        <title>Genomics analysis of Aphanomyces spp. identifies a new class of oomycete effector associated with host adaptation.</title>
        <authorList>
            <person name="Gaulin E."/>
        </authorList>
    </citation>
    <scope>NUCLEOTIDE SEQUENCE [LARGE SCALE GENOMIC DNA]</scope>
    <source>
        <strain evidence="1 2">ATCC 201684</strain>
    </source>
</reference>
<dbReference type="Proteomes" id="UP000481153">
    <property type="component" value="Unassembled WGS sequence"/>
</dbReference>
<keyword evidence="2" id="KW-1185">Reference proteome</keyword>
<accession>A0A6G0WS16</accession>
<dbReference type="EMBL" id="VJMJ01000155">
    <property type="protein sequence ID" value="KAF0730217.1"/>
    <property type="molecule type" value="Genomic_DNA"/>
</dbReference>